<organism evidence="2 3">
    <name type="scientific">Pikeienuella piscinae</name>
    <dbReference type="NCBI Taxonomy" id="2748098"/>
    <lineage>
        <taxon>Bacteria</taxon>
        <taxon>Pseudomonadati</taxon>
        <taxon>Pseudomonadota</taxon>
        <taxon>Alphaproteobacteria</taxon>
        <taxon>Rhodobacterales</taxon>
        <taxon>Paracoccaceae</taxon>
        <taxon>Pikeienuella</taxon>
    </lineage>
</organism>
<dbReference type="PANTHER" id="PTHR13707">
    <property type="entry name" value="KETOACID-COENZYME A TRANSFERASE"/>
    <property type="match status" value="1"/>
</dbReference>
<reference evidence="2 3" key="1">
    <citation type="submission" date="2020-02" db="EMBL/GenBank/DDBJ databases">
        <title>complete genome sequence of Rhodobacteraceae bacterium.</title>
        <authorList>
            <person name="Park J."/>
            <person name="Kim Y.-S."/>
            <person name="Kim K.-H."/>
        </authorList>
    </citation>
    <scope>NUCLEOTIDE SEQUENCE [LARGE SCALE GENOMIC DNA]</scope>
    <source>
        <strain evidence="2 3">RR4-56</strain>
    </source>
</reference>
<dbReference type="GO" id="GO:0008410">
    <property type="term" value="F:CoA-transferase activity"/>
    <property type="evidence" value="ECO:0007669"/>
    <property type="project" value="InterPro"/>
</dbReference>
<sequence length="235" mass="24624">MTKPVMDAAEAVAPIFDGATVMISGFGGSGAPIELVHALIDQGAKGLTVVNNNAGTGMVGLAALIREGRVDKVICSYPRTSDARAFTERYLAGEIALELVPQGVLAERIRAAGAGMPAFYTRTAAGTELAEGKEQREIDGVLYVMERWLKADFALVKADCADLAGNLTYRLSARNFAPIMCMAADTAIVQAREIVPMGGVDPAVVVTPGIFVDRLVKVAAPAQEELLVNAGASYP</sequence>
<dbReference type="InterPro" id="IPR004165">
    <property type="entry name" value="CoA_trans_fam_I"/>
</dbReference>
<evidence type="ECO:0000256" key="1">
    <source>
        <dbReference type="ARBA" id="ARBA00022679"/>
    </source>
</evidence>
<dbReference type="KEGG" id="hdh:G5B40_00315"/>
<keyword evidence="1 2" id="KW-0808">Transferase</keyword>
<dbReference type="RefSeq" id="WP_165093622.1">
    <property type="nucleotide sequence ID" value="NZ_CP049056.1"/>
</dbReference>
<gene>
    <name evidence="2" type="ORF">G5B40_00315</name>
</gene>
<dbReference type="SMART" id="SM00882">
    <property type="entry name" value="CoA_trans"/>
    <property type="match status" value="1"/>
</dbReference>
<dbReference type="Gene3D" id="3.40.1080.10">
    <property type="entry name" value="Glutaconate Coenzyme A-transferase"/>
    <property type="match status" value="1"/>
</dbReference>
<evidence type="ECO:0000313" key="3">
    <source>
        <dbReference type="Proteomes" id="UP000503336"/>
    </source>
</evidence>
<dbReference type="AlphaFoldDB" id="A0A7L5BUF8"/>
<proteinExistence type="predicted"/>
<dbReference type="Pfam" id="PF01144">
    <property type="entry name" value="CoA_trans"/>
    <property type="match status" value="1"/>
</dbReference>
<protein>
    <submittedName>
        <fullName evidence="2">3-oxoacid CoA-transferase subunit A</fullName>
    </submittedName>
</protein>
<name>A0A7L5BUF8_9RHOB</name>
<dbReference type="SUPFAM" id="SSF100950">
    <property type="entry name" value="NagB/RpiA/CoA transferase-like"/>
    <property type="match status" value="1"/>
</dbReference>
<dbReference type="InterPro" id="IPR037171">
    <property type="entry name" value="NagB/RpiA_transferase-like"/>
</dbReference>
<dbReference type="EMBL" id="CP049056">
    <property type="protein sequence ID" value="QIE54017.1"/>
    <property type="molecule type" value="Genomic_DNA"/>
</dbReference>
<dbReference type="PANTHER" id="PTHR13707:SF60">
    <property type="entry name" value="ACETATE COA-TRANSFERASE SUBUNIT ALPHA"/>
    <property type="match status" value="1"/>
</dbReference>
<keyword evidence="3" id="KW-1185">Reference proteome</keyword>
<dbReference type="Proteomes" id="UP000503336">
    <property type="component" value="Chromosome"/>
</dbReference>
<dbReference type="InterPro" id="IPR012792">
    <property type="entry name" value="3-oxoacid_CoA-transf_A"/>
</dbReference>
<evidence type="ECO:0000313" key="2">
    <source>
        <dbReference type="EMBL" id="QIE54017.1"/>
    </source>
</evidence>
<dbReference type="NCBIfam" id="TIGR02429">
    <property type="entry name" value="pcaI_scoA_fam"/>
    <property type="match status" value="1"/>
</dbReference>
<accession>A0A7L5BUF8</accession>